<reference evidence="1 2" key="2">
    <citation type="submission" date="2019-02" db="EMBL/GenBank/DDBJ databases">
        <title>'Lichenibacterium ramalinii' gen. nov. sp. nov., 'Lichenibacterium minor' gen. nov. sp. nov.</title>
        <authorList>
            <person name="Pankratov T."/>
        </authorList>
    </citation>
    <scope>NUCLEOTIDE SEQUENCE [LARGE SCALE GENOMIC DNA]</scope>
    <source>
        <strain evidence="1 2">RmlP026</strain>
    </source>
</reference>
<dbReference type="Proteomes" id="UP000290759">
    <property type="component" value="Unassembled WGS sequence"/>
</dbReference>
<evidence type="ECO:0000313" key="2">
    <source>
        <dbReference type="Proteomes" id="UP000290759"/>
    </source>
</evidence>
<dbReference type="AlphaFoldDB" id="A0A4Q2U2J4"/>
<dbReference type="SUPFAM" id="SSF53187">
    <property type="entry name" value="Zn-dependent exopeptidases"/>
    <property type="match status" value="1"/>
</dbReference>
<gene>
    <name evidence="1" type="ORF">D3273_19065</name>
</gene>
<comment type="caution">
    <text evidence="1">The sequence shown here is derived from an EMBL/GenBank/DDBJ whole genome shotgun (WGS) entry which is preliminary data.</text>
</comment>
<sequence>MTLILDKRFPRTLDALLLRFCRDEARGTELQAWTFDDAPARRAAEARLAGFGIRARLRSAYKPLLHAFLEEVDRDGLASVRVRYPVHPAAVAPNRFRLETYPLAALVADAEIAFEPVATAVLSYHVDLAWKDGRRRELDVFAPNRLHADAVDEPVLSPTGWLRVGAGAPEDGDRLETDFEAVFAAAVEAVGAQGWHGNGPFFGELSLSATLPFAEQRLPVGEETLSLLEALHEDLYFTLLEVFGAEAGLERGARGMRPGQIVPDIRHAPGDSHLRIETRPLSVEELEGWDGAVEEAQAPLSAAAVHRALEAIGGEAFEARSLAGRPVSARHRRGRDRGMMISGGQHANEPSGIVGALRAGALLAGRSEAHFTLSPLENPDGQALHLRLCRSNPSHMHHAARYTALGDDLEYRPDDDPGERAVRVEAMRRTKALLHVNLHGYPAHEWTRPLSGYVPHGFALWTLPKGFFLILRYHVGWEGRARDLVERVTRRLARVPNLLSFTERQLSLYRAQSGEPGFEAVNGFPCLFTVDERQAVPLTLITEYPDETIQGEPFQAAHRAQMETVLAAYDALQEMAGLDCTL</sequence>
<protein>
    <submittedName>
        <fullName evidence="1">Peptidase M14</fullName>
    </submittedName>
</protein>
<proteinExistence type="predicted"/>
<dbReference type="EMBL" id="QYBB01000026">
    <property type="protein sequence ID" value="RYC30380.1"/>
    <property type="molecule type" value="Genomic_DNA"/>
</dbReference>
<dbReference type="OrthoDB" id="7956186at2"/>
<dbReference type="RefSeq" id="WP_129228485.1">
    <property type="nucleotide sequence ID" value="NZ_QYBB01000026.1"/>
</dbReference>
<keyword evidence="2" id="KW-1185">Reference proteome</keyword>
<organism evidence="1 2">
    <name type="scientific">Lichenibacterium minor</name>
    <dbReference type="NCBI Taxonomy" id="2316528"/>
    <lineage>
        <taxon>Bacteria</taxon>
        <taxon>Pseudomonadati</taxon>
        <taxon>Pseudomonadota</taxon>
        <taxon>Alphaproteobacteria</taxon>
        <taxon>Hyphomicrobiales</taxon>
        <taxon>Lichenihabitantaceae</taxon>
        <taxon>Lichenibacterium</taxon>
    </lineage>
</organism>
<reference evidence="1 2" key="1">
    <citation type="submission" date="2018-12" db="EMBL/GenBank/DDBJ databases">
        <authorList>
            <person name="Grouzdev D.S."/>
            <person name="Krutkina M.S."/>
        </authorList>
    </citation>
    <scope>NUCLEOTIDE SEQUENCE [LARGE SCALE GENOMIC DNA]</scope>
    <source>
        <strain evidence="1 2">RmlP026</strain>
    </source>
</reference>
<evidence type="ECO:0000313" key="1">
    <source>
        <dbReference type="EMBL" id="RYC30380.1"/>
    </source>
</evidence>
<dbReference type="Gene3D" id="3.40.630.10">
    <property type="entry name" value="Zn peptidases"/>
    <property type="match status" value="1"/>
</dbReference>
<accession>A0A4Q2U2J4</accession>
<name>A0A4Q2U2J4_9HYPH</name>